<evidence type="ECO:0000259" key="1">
    <source>
        <dbReference type="SMART" id="SM00849"/>
    </source>
</evidence>
<dbReference type="PANTHER" id="PTHR23131">
    <property type="entry name" value="ENDORIBONUCLEASE LACTB2"/>
    <property type="match status" value="1"/>
</dbReference>
<dbReference type="SMART" id="SM00849">
    <property type="entry name" value="Lactamase_B"/>
    <property type="match status" value="1"/>
</dbReference>
<dbReference type="Gene3D" id="3.60.15.10">
    <property type="entry name" value="Ribonuclease Z/Hydroxyacylglutathione hydrolase-like"/>
    <property type="match status" value="1"/>
</dbReference>
<dbReference type="GO" id="GO:0016787">
    <property type="term" value="F:hydrolase activity"/>
    <property type="evidence" value="ECO:0007669"/>
    <property type="project" value="UniProtKB-KW"/>
</dbReference>
<name>A0A5S4ZRF4_9FIRM</name>
<dbReference type="EMBL" id="VNHM01000008">
    <property type="protein sequence ID" value="TYO95414.1"/>
    <property type="molecule type" value="Genomic_DNA"/>
</dbReference>
<keyword evidence="2" id="KW-0378">Hydrolase</keyword>
<proteinExistence type="predicted"/>
<dbReference type="AlphaFoldDB" id="A0A5S4ZRF4"/>
<protein>
    <submittedName>
        <fullName evidence="2">Glyoxylase-like metal-dependent hydrolase (Beta-lactamase superfamily II)</fullName>
    </submittedName>
</protein>
<keyword evidence="3" id="KW-1185">Reference proteome</keyword>
<dbReference type="InterPro" id="IPR036866">
    <property type="entry name" value="RibonucZ/Hydroxyglut_hydro"/>
</dbReference>
<dbReference type="InterPro" id="IPR050662">
    <property type="entry name" value="Sec-metab_biosynth-thioest"/>
</dbReference>
<dbReference type="RefSeq" id="WP_166511754.1">
    <property type="nucleotide sequence ID" value="NZ_VNHM01000008.1"/>
</dbReference>
<evidence type="ECO:0000313" key="3">
    <source>
        <dbReference type="Proteomes" id="UP000323166"/>
    </source>
</evidence>
<organism evidence="2 3">
    <name type="scientific">Desulfallas thermosapovorans DSM 6562</name>
    <dbReference type="NCBI Taxonomy" id="1121431"/>
    <lineage>
        <taxon>Bacteria</taxon>
        <taxon>Bacillati</taxon>
        <taxon>Bacillota</taxon>
        <taxon>Clostridia</taxon>
        <taxon>Eubacteriales</taxon>
        <taxon>Desulfallaceae</taxon>
        <taxon>Desulfallas</taxon>
    </lineage>
</organism>
<comment type="caution">
    <text evidence="2">The sequence shown here is derived from an EMBL/GenBank/DDBJ whole genome shotgun (WGS) entry which is preliminary data.</text>
</comment>
<dbReference type="SUPFAM" id="SSF56281">
    <property type="entry name" value="Metallo-hydrolase/oxidoreductase"/>
    <property type="match status" value="1"/>
</dbReference>
<accession>A0A5S4ZRF4</accession>
<feature type="domain" description="Metallo-beta-lactamase" evidence="1">
    <location>
        <begin position="27"/>
        <end position="195"/>
    </location>
</feature>
<reference evidence="2 3" key="1">
    <citation type="submission" date="2019-07" db="EMBL/GenBank/DDBJ databases">
        <title>Genomic Encyclopedia of Type Strains, Phase I: the one thousand microbial genomes (KMG-I) project.</title>
        <authorList>
            <person name="Kyrpides N."/>
        </authorList>
    </citation>
    <scope>NUCLEOTIDE SEQUENCE [LARGE SCALE GENOMIC DNA]</scope>
    <source>
        <strain evidence="2 3">DSM 6562</strain>
    </source>
</reference>
<evidence type="ECO:0000313" key="2">
    <source>
        <dbReference type="EMBL" id="TYO95414.1"/>
    </source>
</evidence>
<sequence length="265" mass="30642">MGNLKITKHRGVTCAGGTVKLFGSRLDIYIYVVDGLLVDTGPSRFAADYINFFRTQSIEQVVLTHFHEDHSGNAPWLDKQGIPIYINPASVPFCLKKARLPLYRRYFWGKREPFKAQPLGDTLQTTRREWRVLEVPGHCIDHIALYDPREGAMYTGDLFVAPKTKIIMRDENIHQIIRSLQLLLQYDFNTVYCGHAGVVENGREMVTRKLQYLEELKKEVLELHRRGMNIRAINKRIYPKTAPLTYLSGKEWASEHIIRSIIKDN</sequence>
<gene>
    <name evidence="2" type="ORF">LX24_01765</name>
</gene>
<dbReference type="Proteomes" id="UP000323166">
    <property type="component" value="Unassembled WGS sequence"/>
</dbReference>
<dbReference type="InterPro" id="IPR001279">
    <property type="entry name" value="Metallo-B-lactamas"/>
</dbReference>
<dbReference type="Pfam" id="PF00753">
    <property type="entry name" value="Lactamase_B"/>
    <property type="match status" value="1"/>
</dbReference>